<organism evidence="3 4">
    <name type="scientific">Pristionchus pacificus</name>
    <name type="common">Parasitic nematode worm</name>
    <dbReference type="NCBI Taxonomy" id="54126"/>
    <lineage>
        <taxon>Eukaryota</taxon>
        <taxon>Metazoa</taxon>
        <taxon>Ecdysozoa</taxon>
        <taxon>Nematoda</taxon>
        <taxon>Chromadorea</taxon>
        <taxon>Rhabditida</taxon>
        <taxon>Rhabditina</taxon>
        <taxon>Diplogasteromorpha</taxon>
        <taxon>Diplogasteroidea</taxon>
        <taxon>Neodiplogasteridae</taxon>
        <taxon>Pristionchus</taxon>
    </lineage>
</organism>
<dbReference type="InterPro" id="IPR008160">
    <property type="entry name" value="Collagen"/>
</dbReference>
<dbReference type="Pfam" id="PF01484">
    <property type="entry name" value="Col_cuticle_N"/>
    <property type="match status" value="1"/>
</dbReference>
<keyword evidence="2" id="KW-0472">Membrane</keyword>
<feature type="compositionally biased region" description="Low complexity" evidence="1">
    <location>
        <begin position="176"/>
        <end position="197"/>
    </location>
</feature>
<gene>
    <name evidence="3" type="primary">WBGene00096068</name>
</gene>
<dbReference type="EnsemblMetazoa" id="PPA06514.1">
    <property type="protein sequence ID" value="PPA06514.1"/>
    <property type="gene ID" value="WBGene00096068"/>
</dbReference>
<evidence type="ECO:0000256" key="1">
    <source>
        <dbReference type="SAM" id="MobiDB-lite"/>
    </source>
</evidence>
<evidence type="ECO:0000313" key="3">
    <source>
        <dbReference type="EnsemblMetazoa" id="PPA06514.1"/>
    </source>
</evidence>
<protein>
    <submittedName>
        <fullName evidence="3">Collagen</fullName>
    </submittedName>
</protein>
<feature type="compositionally biased region" description="Low complexity" evidence="1">
    <location>
        <begin position="242"/>
        <end position="251"/>
    </location>
</feature>
<dbReference type="PANTHER" id="PTHR24637">
    <property type="entry name" value="COLLAGEN"/>
    <property type="match status" value="1"/>
</dbReference>
<feature type="region of interest" description="Disordered" evidence="1">
    <location>
        <begin position="125"/>
        <end position="359"/>
    </location>
</feature>
<dbReference type="Pfam" id="PF01391">
    <property type="entry name" value="Collagen"/>
    <property type="match status" value="2"/>
</dbReference>
<feature type="transmembrane region" description="Helical" evidence="2">
    <location>
        <begin position="21"/>
        <end position="45"/>
    </location>
</feature>
<dbReference type="InterPro" id="IPR002486">
    <property type="entry name" value="Col_cuticle_N"/>
</dbReference>
<keyword evidence="4" id="KW-1185">Reference proteome</keyword>
<sequence length="825" mass="91557">MKVLEDDDELKSRAEMLRFRRAAFSSVVLSTSTIIFSILLMPLVYQNVQKIHSSLQADTAFCKSRNRDLWTELLTISLIKGGQSVNRTRREVNEEKSGEEDTEEGRWLFGHFVKAADVIEKSGLAKERTIRRQQERGRRQYSNNPTGTRYQAEPIPQAQPQCCPCVQGPAGPPGHPGADGSDGADGNNGEDGPNGVDSPTLSPPQEDAYGGIEHSVQTCQNECPPGPPGAPGSPGDKGQKGYPGQQGEPGTPGKPGPTGPPGKVGPQGLAGYPGRPGERGENGKHIQGQSPPGPPGRPGEMGLPGPPGPPGIKGKMGGPGPKGPQGDQGNPGPYGKPGPAGPPGPDGGKGSAGTCDHCPTPRTAPEGIFVFLPFPLFPFPHSGSLDALMNILLLFYVFFNVVDASEYYCTKTDSTPTNWDEVEKFMNDPNKPSEYKFNPTSLPHAVLNDKCKNGDIVIVRRMKVKIADVIKYSSTRDLFVLEGQDVQKFVKEGGICHKKYNTGGEGEVEFSGRGELTEKSVLHACGYRELLCGDEVYQKEKEIYTTENKEEEKKYYDLWCRYNLQSRDWTTFFTDKPYPKIFDDELICDMDDNTKEKHGIICLKEDCSSLKESKASEVCSEDKKIKMREYSYTKVPSPWGNQAFLHFFRNYILTLAFYCYFMMQARRQPIIRYELAKAWDKFKSGVDPKDDDENNPIIGAKKRENYLDERGKMEFDRKGRVKKATIEHMKEELQEAKNGISIQATFLKDEDGESASNRPPNVSLRTKLLLKEPCNANDLRNLIQWSWVVESQMVKSMNDDDFPSELAKFYALEAKHKIDKIADVK</sequence>
<keyword evidence="2" id="KW-0812">Transmembrane</keyword>
<dbReference type="SMART" id="SM01088">
    <property type="entry name" value="Col_cuticle_N"/>
    <property type="match status" value="1"/>
</dbReference>
<accession>A0A2A6CIU7</accession>
<feature type="compositionally biased region" description="Low complexity" evidence="1">
    <location>
        <begin position="324"/>
        <end position="333"/>
    </location>
</feature>
<accession>A0A8R1U750</accession>
<evidence type="ECO:0000313" key="4">
    <source>
        <dbReference type="Proteomes" id="UP000005239"/>
    </source>
</evidence>
<dbReference type="PANTHER" id="PTHR24637:SF365">
    <property type="entry name" value="NEMATODE CUTICLE COLLAGEN N-TERMINAL DOMAIN-CONTAINING PROTEIN"/>
    <property type="match status" value="1"/>
</dbReference>
<evidence type="ECO:0000256" key="2">
    <source>
        <dbReference type="SAM" id="Phobius"/>
    </source>
</evidence>
<feature type="compositionally biased region" description="Low complexity" evidence="1">
    <location>
        <begin position="151"/>
        <end position="169"/>
    </location>
</feature>
<keyword evidence="2" id="KW-1133">Transmembrane helix</keyword>
<name>A0A2A6CIU7_PRIPA</name>
<feature type="compositionally biased region" description="Pro residues" evidence="1">
    <location>
        <begin position="334"/>
        <end position="345"/>
    </location>
</feature>
<feature type="compositionally biased region" description="Basic and acidic residues" evidence="1">
    <location>
        <begin position="125"/>
        <end position="138"/>
    </location>
</feature>
<dbReference type="GO" id="GO:0042302">
    <property type="term" value="F:structural constituent of cuticle"/>
    <property type="evidence" value="ECO:0007669"/>
    <property type="project" value="InterPro"/>
</dbReference>
<proteinExistence type="predicted"/>
<dbReference type="AlphaFoldDB" id="A0A2A6CIU7"/>
<dbReference type="Proteomes" id="UP000005239">
    <property type="component" value="Unassembled WGS sequence"/>
</dbReference>
<reference evidence="4" key="1">
    <citation type="journal article" date="2008" name="Nat. Genet.">
        <title>The Pristionchus pacificus genome provides a unique perspective on nematode lifestyle and parasitism.</title>
        <authorList>
            <person name="Dieterich C."/>
            <person name="Clifton S.W."/>
            <person name="Schuster L.N."/>
            <person name="Chinwalla A."/>
            <person name="Delehaunty K."/>
            <person name="Dinkelacker I."/>
            <person name="Fulton L."/>
            <person name="Fulton R."/>
            <person name="Godfrey J."/>
            <person name="Minx P."/>
            <person name="Mitreva M."/>
            <person name="Roeseler W."/>
            <person name="Tian H."/>
            <person name="Witte H."/>
            <person name="Yang S.P."/>
            <person name="Wilson R.K."/>
            <person name="Sommer R.J."/>
        </authorList>
    </citation>
    <scope>NUCLEOTIDE SEQUENCE [LARGE SCALE GENOMIC DNA]</scope>
    <source>
        <strain evidence="4">PS312</strain>
    </source>
</reference>
<reference evidence="3" key="2">
    <citation type="submission" date="2022-06" db="UniProtKB">
        <authorList>
            <consortium name="EnsemblMetazoa"/>
        </authorList>
    </citation>
    <scope>IDENTIFICATION</scope>
    <source>
        <strain evidence="3">PS312</strain>
    </source>
</reference>